<evidence type="ECO:0000313" key="1">
    <source>
        <dbReference type="EMBL" id="KKT49498.1"/>
    </source>
</evidence>
<dbReference type="Proteomes" id="UP000034172">
    <property type="component" value="Unassembled WGS sequence"/>
</dbReference>
<protein>
    <submittedName>
        <fullName evidence="1">Uncharacterized protein</fullName>
    </submittedName>
</protein>
<proteinExistence type="predicted"/>
<dbReference type="EMBL" id="LCIE01000005">
    <property type="protein sequence ID" value="KKT49498.1"/>
    <property type="molecule type" value="Genomic_DNA"/>
</dbReference>
<gene>
    <name evidence="1" type="ORF">UW41_C0005G0001</name>
</gene>
<reference evidence="1 2" key="1">
    <citation type="journal article" date="2015" name="Nature">
        <title>rRNA introns, odd ribosomes, and small enigmatic genomes across a large radiation of phyla.</title>
        <authorList>
            <person name="Brown C.T."/>
            <person name="Hug L.A."/>
            <person name="Thomas B.C."/>
            <person name="Sharon I."/>
            <person name="Castelle C.J."/>
            <person name="Singh A."/>
            <person name="Wilkins M.J."/>
            <person name="Williams K.H."/>
            <person name="Banfield J.F."/>
        </authorList>
    </citation>
    <scope>NUCLEOTIDE SEQUENCE [LARGE SCALE GENOMIC DNA]</scope>
</reference>
<organism evidence="1 2">
    <name type="scientific">Candidatus Collierbacteria bacterium GW2011_GWC2_44_18</name>
    <dbReference type="NCBI Taxonomy" id="1618392"/>
    <lineage>
        <taxon>Bacteria</taxon>
        <taxon>Candidatus Collieribacteriota</taxon>
    </lineage>
</organism>
<name>A0A0G1HS53_9BACT</name>
<accession>A0A0G1HS53</accession>
<evidence type="ECO:0000313" key="2">
    <source>
        <dbReference type="Proteomes" id="UP000034172"/>
    </source>
</evidence>
<comment type="caution">
    <text evidence="1">The sequence shown here is derived from an EMBL/GenBank/DDBJ whole genome shotgun (WGS) entry which is preliminary data.</text>
</comment>
<dbReference type="AlphaFoldDB" id="A0A0G1HS53"/>
<sequence length="73" mass="8345">NRILSLNQILPECQATHPSLDACPPVEGDHFRTIFIRFYPLMRSTEMVHSPIRAATAWIATPAARWVRNDEDV</sequence>
<feature type="non-terminal residue" evidence="1">
    <location>
        <position position="1"/>
    </location>
</feature>